<keyword evidence="2" id="KW-0812">Transmembrane</keyword>
<feature type="transmembrane region" description="Helical" evidence="2">
    <location>
        <begin position="67"/>
        <end position="86"/>
    </location>
</feature>
<feature type="compositionally biased region" description="Basic and acidic residues" evidence="1">
    <location>
        <begin position="1419"/>
        <end position="1429"/>
    </location>
</feature>
<feature type="compositionally biased region" description="Basic and acidic residues" evidence="1">
    <location>
        <begin position="1523"/>
        <end position="1538"/>
    </location>
</feature>
<protein>
    <submittedName>
        <fullName evidence="3">Uncharacterized protein</fullName>
    </submittedName>
</protein>
<feature type="compositionally biased region" description="Pro residues" evidence="1">
    <location>
        <begin position="1801"/>
        <end position="1821"/>
    </location>
</feature>
<proteinExistence type="predicted"/>
<feature type="compositionally biased region" description="Basic and acidic residues" evidence="1">
    <location>
        <begin position="1721"/>
        <end position="1732"/>
    </location>
</feature>
<accession>A0A5C6EU42</accession>
<dbReference type="Proteomes" id="UP000317977">
    <property type="component" value="Unassembled WGS sequence"/>
</dbReference>
<keyword evidence="2" id="KW-1133">Transmembrane helix</keyword>
<feature type="transmembrane region" description="Helical" evidence="2">
    <location>
        <begin position="159"/>
        <end position="177"/>
    </location>
</feature>
<dbReference type="OrthoDB" id="219309at2"/>
<feature type="compositionally biased region" description="Basic and acidic residues" evidence="1">
    <location>
        <begin position="1569"/>
        <end position="1586"/>
    </location>
</feature>
<comment type="caution">
    <text evidence="3">The sequence shown here is derived from an EMBL/GenBank/DDBJ whole genome shotgun (WGS) entry which is preliminary data.</text>
</comment>
<keyword evidence="4" id="KW-1185">Reference proteome</keyword>
<feature type="region of interest" description="Disordered" evidence="1">
    <location>
        <begin position="1419"/>
        <end position="1490"/>
    </location>
</feature>
<feature type="compositionally biased region" description="Low complexity" evidence="1">
    <location>
        <begin position="1663"/>
        <end position="1674"/>
    </location>
</feature>
<evidence type="ECO:0000313" key="4">
    <source>
        <dbReference type="Proteomes" id="UP000317977"/>
    </source>
</evidence>
<feature type="transmembrane region" description="Helical" evidence="2">
    <location>
        <begin position="33"/>
        <end position="61"/>
    </location>
</feature>
<feature type="compositionally biased region" description="Polar residues" evidence="1">
    <location>
        <begin position="1733"/>
        <end position="1745"/>
    </location>
</feature>
<feature type="compositionally biased region" description="Basic and acidic residues" evidence="1">
    <location>
        <begin position="1151"/>
        <end position="1177"/>
    </location>
</feature>
<dbReference type="RefSeq" id="WP_146535156.1">
    <property type="nucleotide sequence ID" value="NZ_SJPX01000003.1"/>
</dbReference>
<feature type="compositionally biased region" description="Basic and acidic residues" evidence="1">
    <location>
        <begin position="1461"/>
        <end position="1490"/>
    </location>
</feature>
<feature type="region of interest" description="Disordered" evidence="1">
    <location>
        <begin position="1087"/>
        <end position="1107"/>
    </location>
</feature>
<dbReference type="EMBL" id="SJPX01000003">
    <property type="protein sequence ID" value="TWU51904.1"/>
    <property type="molecule type" value="Genomic_DNA"/>
</dbReference>
<sequence length="1893" mass="210023">MASVTGNLQNPLDLSPTTASALQQFTRRRRALLILRAFAVGLVVAIAAVSVIAVCDYVWILSDGVRWTLSLIGYAVVGASAWRFGLRHLGQQDPRQIARQLESADPRLRDDLLSAVELADPNSANGSASFRERLQTSVGRRTSMVNVTKLLPITLVKRWMMCAMILVAIVSAMLLIPRAQFARRFARAMLPGLSIQRASLTSLTIVTPDPATGFVAEGDAVGVIVRVGGVMADKVTLQWRMDDGTDGQTPMSIRIAGPATAKAKLTGDEEPSLPRGELFAANVLVGTEPMHYRIVGGDAITLWHTLTPLPRPSVVSYEKRYEFPGYANLDDRIEEAEHGDLEAIIGTRAHLTVRFDEAVEEAAVRVGSRGPEYELLPVDGSREVFRTMIPIKTPTQYQVDATSQRSGLNNPFSPQNTITPIADRPPSVVWSATQATELMVSPLEVVALSAIATDDLPMDRVIQEFQVNNYALVERNVSIPGSDRQIEIDWDWDLLHREFDGQESTKLAGGDIVRVRLVAIDRLGQRGESPFIELLVADEQFDRDRHQRLDKLANLATLVDEWTNRATKLSENLRVAFDSFDPENVRAVQTELDELTGTTDPLMTRIQQQISDTTNLPNARTIELVGRGIQNLDLSLRHVFASGLFAADEQHPAWKEEREKELRSASGKSKSIAAQASRLNQLMRSHFGTDFTIAIASDVSSLNRSLRPLIRAENTDGTKMPFERFGRYLTVIMGRMKEIDRLVERHKLTMPESTLRHFQNQWSRWSESWQIRFEDITQEMRPEGQLRILVESFGNEVMNKYSHGMNDDRLSPNIQSMVRDIQKEIGAIGEAIEKMEQAGQGATRARDRVASEKDSQKAAQFARDANWNDHEFDSTRSEWNIRVQREVKLHRSLPSVDLQYAADLNLIDRAIKNVTENGFVDYRDEPASEVHRALASAFNVIEAVHEVEMGLREVRSLAESERKLVADATAKWGHAMWLEQYAAAMEWPVRLLQKLKLDWKLIEPIDRSRHNEDFSTARDRMSKRRWSSDDMIAAGTPLHALAQKLAAAIATLQPNVAEARATISKYVLTLPEQANKAAKMVEKVKKQVDERSDDSAPTAEELAAQQTPAMTEVTQTLEALVDFANTADLNSAENRELARDADAAVAQIQDAKQRSEDAMAEAKDAVAEDDAERKKSLQEAATAMEELATSLRQTAEHFEKAASGEDVSQSRDELRKAEQELKIADELERRFNQAKTIADAAQSRPEELLKRLEQELKRNQPMQQELSDIAKQAVDQAKKSLEQSARDEAGMNQTLQRSDDAFQETKTRVTKQLADVARRTGMVNDALLNTGKRASESAATPMLKESVETVRQQLKDAVDQTNQMGGENAPLTKIRETAKQMAIAVDQASKQLLPIDNSAADAAEKKPVDLADDQREKLARELERSERDAMNQASRAAGDIRKDWQRTVQEANRRMQAAQRKQRDVKREQGNIQDRIKREPKQKESLEKELARTETQLAEAQQAEAAARQTAELAKLMESQAETQRKEFEKQRLEKLDKPNPAAELSQRMTSRSRSELDEIGETLNEMVKQSEVDDQLRAPAERADALAKQQQRVAGDVNEASETLKRAARHEERLDHQQEAAALDESAQKIDEGATQAASDAAESLDQAAKDAKQSPEASRKIAAAETAIQQAADSLGQQFGDQEPGQPPSQGERPEPSQGDTQPSPTQQRAQQLAQTLDELDRSIAAEKNSEQGSEPSEGENPSDQPPGQEPGDNPGQQPGQKPGQSKPSTAAEASPTLAGLVEAQSQAAAKQRQERIDPPAPSQGPPSPPSDQPSPPGEPGDESKVGEMPDGGTVDSRDTDRNGIQWGELRQRRTDDAAESAAPNVPIQYRREIEAYFRAIANQAAGKGKE</sequence>
<feature type="compositionally biased region" description="Low complexity" evidence="1">
    <location>
        <begin position="1708"/>
        <end position="1719"/>
    </location>
</feature>
<feature type="region of interest" description="Disordered" evidence="1">
    <location>
        <begin position="1148"/>
        <end position="1177"/>
    </location>
</feature>
<evidence type="ECO:0000313" key="3">
    <source>
        <dbReference type="EMBL" id="TWU51904.1"/>
    </source>
</evidence>
<name>A0A5C6EU42_9BACT</name>
<feature type="compositionally biased region" description="Low complexity" evidence="1">
    <location>
        <begin position="1752"/>
        <end position="1767"/>
    </location>
</feature>
<evidence type="ECO:0000256" key="1">
    <source>
        <dbReference type="SAM" id="MobiDB-lite"/>
    </source>
</evidence>
<keyword evidence="2" id="KW-0472">Membrane</keyword>
<gene>
    <name evidence="3" type="ORF">Poly59_35000</name>
</gene>
<feature type="region of interest" description="Disordered" evidence="1">
    <location>
        <begin position="1283"/>
        <end position="1304"/>
    </location>
</feature>
<feature type="compositionally biased region" description="Basic and acidic residues" evidence="1">
    <location>
        <begin position="1649"/>
        <end position="1661"/>
    </location>
</feature>
<feature type="region of interest" description="Disordered" evidence="1">
    <location>
        <begin position="1518"/>
        <end position="1868"/>
    </location>
</feature>
<evidence type="ECO:0000256" key="2">
    <source>
        <dbReference type="SAM" id="Phobius"/>
    </source>
</evidence>
<reference evidence="3 4" key="1">
    <citation type="submission" date="2019-02" db="EMBL/GenBank/DDBJ databases">
        <title>Deep-cultivation of Planctomycetes and their phenomic and genomic characterization uncovers novel biology.</title>
        <authorList>
            <person name="Wiegand S."/>
            <person name="Jogler M."/>
            <person name="Boedeker C."/>
            <person name="Pinto D."/>
            <person name="Vollmers J."/>
            <person name="Rivas-Marin E."/>
            <person name="Kohn T."/>
            <person name="Peeters S.H."/>
            <person name="Heuer A."/>
            <person name="Rast P."/>
            <person name="Oberbeckmann S."/>
            <person name="Bunk B."/>
            <person name="Jeske O."/>
            <person name="Meyerdierks A."/>
            <person name="Storesund J.E."/>
            <person name="Kallscheuer N."/>
            <person name="Luecker S."/>
            <person name="Lage O.M."/>
            <person name="Pohl T."/>
            <person name="Merkel B.J."/>
            <person name="Hornburger P."/>
            <person name="Mueller R.-W."/>
            <person name="Bruemmer F."/>
            <person name="Labrenz M."/>
            <person name="Spormann A.M."/>
            <person name="Op Den Camp H."/>
            <person name="Overmann J."/>
            <person name="Amann R."/>
            <person name="Jetten M.S.M."/>
            <person name="Mascher T."/>
            <person name="Medema M.H."/>
            <person name="Devos D.P."/>
            <person name="Kaster A.-K."/>
            <person name="Ovreas L."/>
            <person name="Rohde M."/>
            <person name="Galperin M.Y."/>
            <person name="Jogler C."/>
        </authorList>
    </citation>
    <scope>NUCLEOTIDE SEQUENCE [LARGE SCALE GENOMIC DNA]</scope>
    <source>
        <strain evidence="3 4">Poly59</strain>
    </source>
</reference>
<organism evidence="3 4">
    <name type="scientific">Rubripirellula reticaptiva</name>
    <dbReference type="NCBI Taxonomy" id="2528013"/>
    <lineage>
        <taxon>Bacteria</taxon>
        <taxon>Pseudomonadati</taxon>
        <taxon>Planctomycetota</taxon>
        <taxon>Planctomycetia</taxon>
        <taxon>Pirellulales</taxon>
        <taxon>Pirellulaceae</taxon>
        <taxon>Rubripirellula</taxon>
    </lineage>
</organism>
<feature type="compositionally biased region" description="Basic and acidic residues" evidence="1">
    <location>
        <begin position="1603"/>
        <end position="1619"/>
    </location>
</feature>